<dbReference type="InterPro" id="IPR007111">
    <property type="entry name" value="NACHT_NTPase"/>
</dbReference>
<evidence type="ECO:0000313" key="9">
    <source>
        <dbReference type="EMBL" id="ETS82541.1"/>
    </source>
</evidence>
<dbReference type="KEGG" id="pfy:PFICI_04417"/>
<evidence type="ECO:0000256" key="7">
    <source>
        <dbReference type="PROSITE-ProRule" id="PRU00221"/>
    </source>
</evidence>
<keyword evidence="2" id="KW-0677">Repeat</keyword>
<dbReference type="RefSeq" id="XP_007831189.1">
    <property type="nucleotide sequence ID" value="XM_007832998.1"/>
</dbReference>
<dbReference type="GO" id="GO:0005634">
    <property type="term" value="C:nucleus"/>
    <property type="evidence" value="ECO:0007669"/>
    <property type="project" value="TreeGrafter"/>
</dbReference>
<dbReference type="InterPro" id="IPR001680">
    <property type="entry name" value="WD40_rpt"/>
</dbReference>
<dbReference type="PRINTS" id="PR00320">
    <property type="entry name" value="GPROTEINBRPT"/>
</dbReference>
<comment type="function">
    <text evidence="6">Involved in mitochondrial fission. Acts as an adapter protein required to form mitochondrial fission complexes. Formation of these complexes is required to promote constriction and fission of the mitochondrial compartment at a late step in mitochondrial division.</text>
</comment>
<dbReference type="PROSITE" id="PS50837">
    <property type="entry name" value="NACHT"/>
    <property type="match status" value="1"/>
</dbReference>
<feature type="repeat" description="WD" evidence="7">
    <location>
        <begin position="925"/>
        <end position="966"/>
    </location>
</feature>
<evidence type="ECO:0000313" key="10">
    <source>
        <dbReference type="Proteomes" id="UP000030651"/>
    </source>
</evidence>
<dbReference type="PROSITE" id="PS50082">
    <property type="entry name" value="WD_REPEATS_2"/>
    <property type="match status" value="9"/>
</dbReference>
<feature type="domain" description="NACHT" evidence="8">
    <location>
        <begin position="87"/>
        <end position="233"/>
    </location>
</feature>
<gene>
    <name evidence="9" type="ORF">PFICI_04417</name>
</gene>
<dbReference type="PROSITE" id="PS00678">
    <property type="entry name" value="WD_REPEATS_1"/>
    <property type="match status" value="3"/>
</dbReference>
<dbReference type="InterPro" id="IPR027417">
    <property type="entry name" value="P-loop_NTPase"/>
</dbReference>
<dbReference type="Proteomes" id="UP000030651">
    <property type="component" value="Unassembled WGS sequence"/>
</dbReference>
<dbReference type="EMBL" id="KI912111">
    <property type="protein sequence ID" value="ETS82541.1"/>
    <property type="molecule type" value="Genomic_DNA"/>
</dbReference>
<dbReference type="SUPFAM" id="SSF50978">
    <property type="entry name" value="WD40 repeat-like"/>
    <property type="match status" value="2"/>
</dbReference>
<dbReference type="SMART" id="SM00320">
    <property type="entry name" value="WD40"/>
    <property type="match status" value="13"/>
</dbReference>
<feature type="repeat" description="WD" evidence="7">
    <location>
        <begin position="673"/>
        <end position="714"/>
    </location>
</feature>
<dbReference type="InterPro" id="IPR056884">
    <property type="entry name" value="NPHP3-like_N"/>
</dbReference>
<comment type="similarity">
    <text evidence="4">Belongs to the WD repeat MDV1/CAF4 family.</text>
</comment>
<dbReference type="Pfam" id="PF00400">
    <property type="entry name" value="WD40"/>
    <property type="match status" value="9"/>
</dbReference>
<dbReference type="OrthoDB" id="674604at2759"/>
<dbReference type="InterPro" id="IPR036322">
    <property type="entry name" value="WD40_repeat_dom_sf"/>
</dbReference>
<feature type="repeat" description="WD" evidence="7">
    <location>
        <begin position="883"/>
        <end position="924"/>
    </location>
</feature>
<dbReference type="OMA" id="ATTICRF"/>
<feature type="repeat" description="WD" evidence="7">
    <location>
        <begin position="1009"/>
        <end position="1050"/>
    </location>
</feature>
<dbReference type="InterPro" id="IPR015943">
    <property type="entry name" value="WD40/YVTN_repeat-like_dom_sf"/>
</dbReference>
<dbReference type="SUPFAM" id="SSF52540">
    <property type="entry name" value="P-loop containing nucleoside triphosphate hydrolases"/>
    <property type="match status" value="1"/>
</dbReference>
<dbReference type="PANTHER" id="PTHR22847:SF637">
    <property type="entry name" value="WD REPEAT DOMAIN 5B"/>
    <property type="match status" value="1"/>
</dbReference>
<dbReference type="Gene3D" id="3.40.50.300">
    <property type="entry name" value="P-loop containing nucleotide triphosphate hydrolases"/>
    <property type="match status" value="1"/>
</dbReference>
<dbReference type="InterPro" id="IPR020472">
    <property type="entry name" value="WD40_PAC1"/>
</dbReference>
<dbReference type="Pfam" id="PF24883">
    <property type="entry name" value="NPHP3_N"/>
    <property type="match status" value="1"/>
</dbReference>
<feature type="repeat" description="WD" evidence="7">
    <location>
        <begin position="1135"/>
        <end position="1176"/>
    </location>
</feature>
<feature type="repeat" description="WD" evidence="7">
    <location>
        <begin position="967"/>
        <end position="1008"/>
    </location>
</feature>
<dbReference type="Gene3D" id="2.130.10.10">
    <property type="entry name" value="YVTN repeat-like/Quinoprotein amine dehydrogenase"/>
    <property type="match status" value="4"/>
</dbReference>
<evidence type="ECO:0000256" key="5">
    <source>
        <dbReference type="ARBA" id="ARBA00039789"/>
    </source>
</evidence>
<dbReference type="GO" id="GO:1990234">
    <property type="term" value="C:transferase complex"/>
    <property type="evidence" value="ECO:0007669"/>
    <property type="project" value="UniProtKB-ARBA"/>
</dbReference>
<feature type="repeat" description="WD" evidence="7">
    <location>
        <begin position="1051"/>
        <end position="1092"/>
    </location>
</feature>
<evidence type="ECO:0000256" key="6">
    <source>
        <dbReference type="ARBA" id="ARBA00043913"/>
    </source>
</evidence>
<name>W3XBH4_PESFW</name>
<feature type="repeat" description="WD" evidence="7">
    <location>
        <begin position="800"/>
        <end position="842"/>
    </location>
</feature>
<reference evidence="10" key="1">
    <citation type="journal article" date="2015" name="BMC Genomics">
        <title>Genomic and transcriptomic analysis of the endophytic fungus Pestalotiopsis fici reveals its lifestyle and high potential for synthesis of natural products.</title>
        <authorList>
            <person name="Wang X."/>
            <person name="Zhang X."/>
            <person name="Liu L."/>
            <person name="Xiang M."/>
            <person name="Wang W."/>
            <person name="Sun X."/>
            <person name="Che Y."/>
            <person name="Guo L."/>
            <person name="Liu G."/>
            <person name="Guo L."/>
            <person name="Wang C."/>
            <person name="Yin W.B."/>
            <person name="Stadler M."/>
            <person name="Zhang X."/>
            <person name="Liu X."/>
        </authorList>
    </citation>
    <scope>NUCLEOTIDE SEQUENCE [LARGE SCALE GENOMIC DNA]</scope>
    <source>
        <strain evidence="10">W106-1 / CGMCC3.15140</strain>
    </source>
</reference>
<keyword evidence="1 7" id="KW-0853">WD repeat</keyword>
<evidence type="ECO:0000256" key="2">
    <source>
        <dbReference type="ARBA" id="ARBA00022737"/>
    </source>
</evidence>
<keyword evidence="3" id="KW-0175">Coiled coil</keyword>
<protein>
    <recommendedName>
        <fullName evidence="5">Mitochondrial division protein 1</fullName>
    </recommendedName>
</protein>
<dbReference type="PROSITE" id="PS50294">
    <property type="entry name" value="WD_REPEATS_REGION"/>
    <property type="match status" value="7"/>
</dbReference>
<evidence type="ECO:0000259" key="8">
    <source>
        <dbReference type="PROSITE" id="PS50837"/>
    </source>
</evidence>
<dbReference type="HOGENOM" id="CLU_000288_6_16_1"/>
<evidence type="ECO:0000256" key="4">
    <source>
        <dbReference type="ARBA" id="ARBA00038415"/>
    </source>
</evidence>
<dbReference type="InParanoid" id="W3XBH4"/>
<dbReference type="GeneID" id="19269430"/>
<keyword evidence="10" id="KW-1185">Reference proteome</keyword>
<dbReference type="InterPro" id="IPR019775">
    <property type="entry name" value="WD40_repeat_CS"/>
</dbReference>
<dbReference type="eggNOG" id="KOG0266">
    <property type="taxonomic scope" value="Eukaryota"/>
</dbReference>
<dbReference type="PANTHER" id="PTHR22847">
    <property type="entry name" value="WD40 REPEAT PROTEIN"/>
    <property type="match status" value="1"/>
</dbReference>
<feature type="repeat" description="WD" evidence="7">
    <location>
        <begin position="631"/>
        <end position="672"/>
    </location>
</feature>
<evidence type="ECO:0000256" key="1">
    <source>
        <dbReference type="ARBA" id="ARBA00022574"/>
    </source>
</evidence>
<proteinExistence type="inferred from homology"/>
<organism evidence="9 10">
    <name type="scientific">Pestalotiopsis fici (strain W106-1 / CGMCC3.15140)</name>
    <dbReference type="NCBI Taxonomy" id="1229662"/>
    <lineage>
        <taxon>Eukaryota</taxon>
        <taxon>Fungi</taxon>
        <taxon>Dikarya</taxon>
        <taxon>Ascomycota</taxon>
        <taxon>Pezizomycotina</taxon>
        <taxon>Sordariomycetes</taxon>
        <taxon>Xylariomycetidae</taxon>
        <taxon>Amphisphaeriales</taxon>
        <taxon>Sporocadaceae</taxon>
        <taxon>Pestalotiopsis</taxon>
    </lineage>
</organism>
<dbReference type="eggNOG" id="KOG0274">
    <property type="taxonomic scope" value="Eukaryota"/>
</dbReference>
<accession>W3XBH4</accession>
<dbReference type="STRING" id="1229662.W3XBH4"/>
<evidence type="ECO:0000256" key="3">
    <source>
        <dbReference type="ARBA" id="ARBA00023054"/>
    </source>
</evidence>
<dbReference type="CDD" id="cd00200">
    <property type="entry name" value="WD40"/>
    <property type="match status" value="2"/>
</dbReference>
<sequence>MDARPIPSATAETQKIMNISENTFGDNTHIHHGDIINNLAFRKPLPTARDAEFGSFAEQHNRDCLPGTRVDLLREIMEWTDNPSTECIFWLNGMAGTGKSTISRTVARSLQERGALGASFFFKRGEQDRGHARLFFTTIASQLVIWKPALQGSVAEARETYKGIEDKSMREQFEKLILQPLSKIQRLDEPVVVVIDALDECDQDETIGLIIQLLPQVKALTSVRMKIFITSRPELPIRLGFKSITGTYKDIALHQIPEPVIEHDILLFFQSEFARIRGDYYEDIQLPSGWPDNNAIQTLVQMAVPLFIFATTICRFVADPVWSDPVSQLEKVLEYRSNAGESELEKLESTYLPILNRLIDGTAGLKRSRLVDEFRAVVGPIVLLATPLSIAALARLLDIRPAAINGRLRTLHSLISVSAQPDTPIRIFHLSFRDFLVDPIRRHEFCVGERECHERLAHRCLQVLEANLKRDVCNLQAPDVAGSAVDPSVVKMYLPAHVEYACLYWAYHIEQSKGRVTEVQIDLFLQRHLLHWLEALCLLKKIRASIAILETLSKYVQPGTMLEGFLRDASRFTLNCIPVMIRFPLQLYNSAIVFSPQNSEIRNAFIDEMPSWISPFPVVDPEWNTFLVHTLEGHGGPVNSVVWSHDATRLATASRDKTVKIWHAVTGQCELTLEGHSDSITSVTWSQDAAWLATASNDYTIKVWDPVTSQCVSTLEDDTTFGFVGWSHDAQWLASISSHGGTIKIWERATGRCKTTIRGHEKDFYFLSWSHTAALFAYGSHYDVAIKIWDSATNKCITTLQSGDTSVRSITWLRSGTNQIMSAAVNGTVKTWDVTTNQCTSTVKVEGRLHNITWSHDATRLASAFDYNIKIYDLATGQIISTFGGPDHNINAISWSSNIARLASASHDRTIKIWDPADGQYVSTLESHSARVTSVAFSYNAVYLASASADHVIKIWEPETGQYLSTLEGLGKETRLMSWSYDTSHLAVLSDDCTISIWDIQTGDHVSIPVAHNGVINSISWSYTAARLASASDDDTIRIWDPATGECIFTLKGHKDFVNSVTWSNDSTRLISASEDCTIKIWDVATGQCVSTLKEPSGWASAVAVSQDMTRLALATPSFAIKIWDPVNGQHRSTLGGHGNYVRSLAWSHNAARLASAADDKTIKIWDLATGQCMSSLAIDDPFCRKDFQFQKTELYHLQTTLGAFEVQIATEPLKQSDSPPLLASYGFDTEYTWLSYKDQNLLWLPSEYRPSTSTFHGRVAAIGCRSGRVFFFNFAKPNPLS</sequence>